<evidence type="ECO:0000313" key="2">
    <source>
        <dbReference type="Proteomes" id="UP001222027"/>
    </source>
</evidence>
<keyword evidence="2" id="KW-1185">Reference proteome</keyword>
<protein>
    <submittedName>
        <fullName evidence="1">Uncharacterized protein</fullName>
    </submittedName>
</protein>
<accession>A0AAV8RJ25</accession>
<dbReference type="AlphaFoldDB" id="A0AAV8RJ25"/>
<comment type="caution">
    <text evidence="1">The sequence shown here is derived from an EMBL/GenBank/DDBJ whole genome shotgun (WGS) entry which is preliminary data.</text>
</comment>
<name>A0AAV8RJ25_ENSVE</name>
<sequence>MRCLLAHKHLSLLDSEISSVSGTYSGAYPDGINSMSDTRLGSRVGRGLRRLGHGAYLANTHFIFLSFMSAKSNTRLVHNREQGRTRKMTDKRNRCPHLFRIVHPPKLRSFTRNPSSLKGYGSMAVAKVVGFDWIICFFWGKRLTSQI</sequence>
<evidence type="ECO:0000313" key="1">
    <source>
        <dbReference type="EMBL" id="KAJ8499121.1"/>
    </source>
</evidence>
<organism evidence="1 2">
    <name type="scientific">Ensete ventricosum</name>
    <name type="common">Abyssinian banana</name>
    <name type="synonym">Musa ensete</name>
    <dbReference type="NCBI Taxonomy" id="4639"/>
    <lineage>
        <taxon>Eukaryota</taxon>
        <taxon>Viridiplantae</taxon>
        <taxon>Streptophyta</taxon>
        <taxon>Embryophyta</taxon>
        <taxon>Tracheophyta</taxon>
        <taxon>Spermatophyta</taxon>
        <taxon>Magnoliopsida</taxon>
        <taxon>Liliopsida</taxon>
        <taxon>Zingiberales</taxon>
        <taxon>Musaceae</taxon>
        <taxon>Ensete</taxon>
    </lineage>
</organism>
<dbReference type="EMBL" id="JAQQAF010000003">
    <property type="protein sequence ID" value="KAJ8499121.1"/>
    <property type="molecule type" value="Genomic_DNA"/>
</dbReference>
<gene>
    <name evidence="1" type="ORF">OPV22_009673</name>
</gene>
<proteinExistence type="predicted"/>
<reference evidence="1 2" key="1">
    <citation type="submission" date="2022-12" db="EMBL/GenBank/DDBJ databases">
        <title>Chromosome-scale assembly of the Ensete ventricosum genome.</title>
        <authorList>
            <person name="Dussert Y."/>
            <person name="Stocks J."/>
            <person name="Wendawek A."/>
            <person name="Woldeyes F."/>
            <person name="Nichols R.A."/>
            <person name="Borrell J.S."/>
        </authorList>
    </citation>
    <scope>NUCLEOTIDE SEQUENCE [LARGE SCALE GENOMIC DNA]</scope>
    <source>
        <strain evidence="2">cv. Maze</strain>
        <tissue evidence="1">Seeds</tissue>
    </source>
</reference>
<dbReference type="Proteomes" id="UP001222027">
    <property type="component" value="Unassembled WGS sequence"/>
</dbReference>